<sequence>MKAYLLRFTRLLTLALAVGLLTTVYSGNAVNATWKAFTQPDIASSFVVNKQTAEVYTSNSDKQLQIHSHSAHSDGLWYAPASRERCLSMSALSSVFNPPVYALAIVLPQLVIPQFTKGFAITLPRHPWTLSYQSRSLRLNGWKESNLRYRFSQQA</sequence>
<dbReference type="OrthoDB" id="6272517at2"/>
<keyword evidence="2" id="KW-1185">Reference proteome</keyword>
<evidence type="ECO:0000313" key="1">
    <source>
        <dbReference type="EMBL" id="TCN81507.1"/>
    </source>
</evidence>
<dbReference type="EMBL" id="SLWF01000023">
    <property type="protein sequence ID" value="TCN81507.1"/>
    <property type="molecule type" value="Genomic_DNA"/>
</dbReference>
<dbReference type="Proteomes" id="UP000294832">
    <property type="component" value="Unassembled WGS sequence"/>
</dbReference>
<proteinExistence type="predicted"/>
<comment type="caution">
    <text evidence="1">The sequence shown here is derived from an EMBL/GenBank/DDBJ whole genome shotgun (WGS) entry which is preliminary data.</text>
</comment>
<dbReference type="RefSeq" id="WP_133039742.1">
    <property type="nucleotide sequence ID" value="NZ_SLWF01000023.1"/>
</dbReference>
<accession>A0A4R2F567</accession>
<organism evidence="1 2">
    <name type="scientific">Shewanella fodinae</name>
    <dbReference type="NCBI Taxonomy" id="552357"/>
    <lineage>
        <taxon>Bacteria</taxon>
        <taxon>Pseudomonadati</taxon>
        <taxon>Pseudomonadota</taxon>
        <taxon>Gammaproteobacteria</taxon>
        <taxon>Alteromonadales</taxon>
        <taxon>Shewanellaceae</taxon>
        <taxon>Shewanella</taxon>
    </lineage>
</organism>
<gene>
    <name evidence="1" type="ORF">EDC91_12319</name>
</gene>
<name>A0A4R2F567_9GAMM</name>
<dbReference type="AlphaFoldDB" id="A0A4R2F567"/>
<evidence type="ECO:0000313" key="2">
    <source>
        <dbReference type="Proteomes" id="UP000294832"/>
    </source>
</evidence>
<protein>
    <submittedName>
        <fullName evidence="1">Uncharacterized protein</fullName>
    </submittedName>
</protein>
<reference evidence="1 2" key="1">
    <citation type="submission" date="2019-03" db="EMBL/GenBank/DDBJ databases">
        <title>Freshwater and sediment microbial communities from various areas in North America, analyzing microbe dynamics in response to fracking.</title>
        <authorList>
            <person name="Lamendella R."/>
        </authorList>
    </citation>
    <scope>NUCLEOTIDE SEQUENCE [LARGE SCALE GENOMIC DNA]</scope>
    <source>
        <strain evidence="1 2">74A</strain>
    </source>
</reference>